<protein>
    <submittedName>
        <fullName evidence="1">Uncharacterized protein</fullName>
    </submittedName>
</protein>
<gene>
    <name evidence="1" type="ORF">BO95DRAFT_424417</name>
</gene>
<organism evidence="1 2">
    <name type="scientific">Aspergillus brunneoviolaceus CBS 621.78</name>
    <dbReference type="NCBI Taxonomy" id="1450534"/>
    <lineage>
        <taxon>Eukaryota</taxon>
        <taxon>Fungi</taxon>
        <taxon>Dikarya</taxon>
        <taxon>Ascomycota</taxon>
        <taxon>Pezizomycotina</taxon>
        <taxon>Eurotiomycetes</taxon>
        <taxon>Eurotiomycetidae</taxon>
        <taxon>Eurotiales</taxon>
        <taxon>Aspergillaceae</taxon>
        <taxon>Aspergillus</taxon>
        <taxon>Aspergillus subgen. Circumdati</taxon>
    </lineage>
</organism>
<accession>A0ACD1FUE4</accession>
<dbReference type="Proteomes" id="UP000249057">
    <property type="component" value="Unassembled WGS sequence"/>
</dbReference>
<name>A0ACD1FUE4_9EURO</name>
<reference evidence="1" key="1">
    <citation type="submission" date="2018-02" db="EMBL/GenBank/DDBJ databases">
        <title>The genomes of Aspergillus section Nigri reveals drivers in fungal speciation.</title>
        <authorList>
            <consortium name="DOE Joint Genome Institute"/>
            <person name="Vesth T.C."/>
            <person name="Nybo J."/>
            <person name="Theobald S."/>
            <person name="Brandl J."/>
            <person name="Frisvad J.C."/>
            <person name="Nielsen K.F."/>
            <person name="Lyhne E.K."/>
            <person name="Kogle M.E."/>
            <person name="Kuo A."/>
            <person name="Riley R."/>
            <person name="Clum A."/>
            <person name="Nolan M."/>
            <person name="Lipzen A."/>
            <person name="Salamov A."/>
            <person name="Henrissat B."/>
            <person name="Wiebenga A."/>
            <person name="De vries R.P."/>
            <person name="Grigoriev I.V."/>
            <person name="Mortensen U.H."/>
            <person name="Andersen M.R."/>
            <person name="Baker S.E."/>
        </authorList>
    </citation>
    <scope>NUCLEOTIDE SEQUENCE</scope>
    <source>
        <strain evidence="1">CBS 621.78</strain>
    </source>
</reference>
<proteinExistence type="predicted"/>
<evidence type="ECO:0000313" key="2">
    <source>
        <dbReference type="Proteomes" id="UP000249057"/>
    </source>
</evidence>
<dbReference type="EMBL" id="KZ825405">
    <property type="protein sequence ID" value="RAH40616.1"/>
    <property type="molecule type" value="Genomic_DNA"/>
</dbReference>
<evidence type="ECO:0000313" key="1">
    <source>
        <dbReference type="EMBL" id="RAH40616.1"/>
    </source>
</evidence>
<sequence length="98" mass="10551">MFLPTLGGDQVSCLLSCSSAAFALFYIPPKTAVIHGSGAWLETGVEQTCRIETRGLAQTTSSPQGTSTLLLLLYSPVRDVVNSKHIHPTYGHEEPFSD</sequence>
<keyword evidence="2" id="KW-1185">Reference proteome</keyword>